<evidence type="ECO:0000313" key="2">
    <source>
        <dbReference type="EMBL" id="CAG7622721.1"/>
    </source>
</evidence>
<evidence type="ECO:0000256" key="1">
    <source>
        <dbReference type="SAM" id="MobiDB-lite"/>
    </source>
</evidence>
<reference evidence="2" key="1">
    <citation type="submission" date="2021-06" db="EMBL/GenBank/DDBJ databases">
        <authorList>
            <person name="Criscuolo A."/>
        </authorList>
    </citation>
    <scope>NUCLEOTIDE SEQUENCE</scope>
    <source>
        <strain evidence="2">CIP111803</strain>
    </source>
</reference>
<comment type="caution">
    <text evidence="2">The sequence shown here is derived from an EMBL/GenBank/DDBJ whole genome shotgun (WGS) entry which is preliminary data.</text>
</comment>
<dbReference type="EMBL" id="CAJVAP010000050">
    <property type="protein sequence ID" value="CAG7622721.1"/>
    <property type="molecule type" value="Genomic_DNA"/>
</dbReference>
<evidence type="ECO:0008006" key="4">
    <source>
        <dbReference type="Google" id="ProtNLM"/>
    </source>
</evidence>
<dbReference type="Pfam" id="PF06224">
    <property type="entry name" value="AlkZ-like"/>
    <property type="match status" value="1"/>
</dbReference>
<proteinExistence type="predicted"/>
<dbReference type="AlphaFoldDB" id="A0A916K476"/>
<protein>
    <recommendedName>
        <fullName evidence="4">Winged helix DNA-binding domain-containing protein</fullName>
    </recommendedName>
</protein>
<feature type="region of interest" description="Disordered" evidence="1">
    <location>
        <begin position="22"/>
        <end position="62"/>
    </location>
</feature>
<dbReference type="InterPro" id="IPR009351">
    <property type="entry name" value="AlkZ-like"/>
</dbReference>
<gene>
    <name evidence="2" type="ORF">LEUCIP111803_02548</name>
</gene>
<keyword evidence="3" id="KW-1185">Reference proteome</keyword>
<evidence type="ECO:0000313" key="3">
    <source>
        <dbReference type="Proteomes" id="UP000693892"/>
    </source>
</evidence>
<dbReference type="PANTHER" id="PTHR38479">
    <property type="entry name" value="LMO0824 PROTEIN"/>
    <property type="match status" value="1"/>
</dbReference>
<dbReference type="Proteomes" id="UP000693892">
    <property type="component" value="Unassembled WGS sequence"/>
</dbReference>
<name>A0A916K476_9MICO</name>
<sequence>MASRGASTQDLIDWRMRALGLWPTPASEQSEPGRPSDPGGASNTSGVDGATGPGGPRGSAQDRLRAVAERLLALQGQDWNASRWALGVRATGTVDADVLAAFDSGALVRSWPMRGTIHVLAAEDLGWMQAATNHRTLPGAPKRRAFIGLDDASLARMVDIAVERLTGGRSLSRDELGQAWTEAGIGTSEQGVGPWRYHVVWWLCQNGITVPGPVNGTPGERAAASGDAHADAYAYAYADADDPAGTGRERAPEPRLVLAEEWITNPRKLEGEEALAELAARFARGRGPVQAKDLAWWTGLTLREVRRGIAAAIDDGRLVEVEIEGVAHIADPALLDGAVGGAIAGAATDDAATRGAAPADALLLPSFDEHLLGYTERGAVLDPAHFERIVPGRNGMFRATVVEGGRVVGVWTKKPLAKRTRLVIEPFPGAEVDLARLQAPAESWGAFQGVDVELVRA</sequence>
<organism evidence="2 3">
    <name type="scientific">Leucobacter soli</name>
    <dbReference type="NCBI Taxonomy" id="2812850"/>
    <lineage>
        <taxon>Bacteria</taxon>
        <taxon>Bacillati</taxon>
        <taxon>Actinomycetota</taxon>
        <taxon>Actinomycetes</taxon>
        <taxon>Micrococcales</taxon>
        <taxon>Microbacteriaceae</taxon>
        <taxon>Leucobacter</taxon>
    </lineage>
</organism>
<accession>A0A916K476</accession>
<dbReference type="RefSeq" id="WP_236022149.1">
    <property type="nucleotide sequence ID" value="NZ_CAJVAP010000050.1"/>
</dbReference>
<dbReference type="PANTHER" id="PTHR38479:SF2">
    <property type="entry name" value="WINGED HELIX DNA-BINDING DOMAIN-CONTAINING PROTEIN"/>
    <property type="match status" value="1"/>
</dbReference>